<protein>
    <submittedName>
        <fullName evidence="2">Uncharacterized protein</fullName>
    </submittedName>
</protein>
<dbReference type="InterPro" id="IPR003774">
    <property type="entry name" value="AlgH-like"/>
</dbReference>
<sequence length="191" mass="21087">MTPEVGNMNSLKGHLLVAASDLRDPNFARTITLMVEHNEDGAMGLTLNRPTDTELDDVWEQISEQPCSIKDVLYRGGPCEGPLMVLHTQPSLGEQTILDGIYFTTNEDAVTSIVTAPEGRARFFVGYAGWSPNQLELELKAGSWLYAPASSDHVFLEDERHWIRLHHQITLSRDGIAPIATAHLPADPTVN</sequence>
<dbReference type="PANTHER" id="PTHR30327">
    <property type="entry name" value="UNCHARACTERIZED PROTEIN YQGE"/>
    <property type="match status" value="1"/>
</dbReference>
<dbReference type="SUPFAM" id="SSF143456">
    <property type="entry name" value="VC0467-like"/>
    <property type="match status" value="1"/>
</dbReference>
<dbReference type="PANTHER" id="PTHR30327:SF1">
    <property type="entry name" value="UPF0301 PROTEIN YQGE"/>
    <property type="match status" value="1"/>
</dbReference>
<reference evidence="2 3" key="1">
    <citation type="submission" date="2019-02" db="EMBL/GenBank/DDBJ databases">
        <title>Deep-cultivation of Planctomycetes and their phenomic and genomic characterization uncovers novel biology.</title>
        <authorList>
            <person name="Wiegand S."/>
            <person name="Jogler M."/>
            <person name="Boedeker C."/>
            <person name="Pinto D."/>
            <person name="Vollmers J."/>
            <person name="Rivas-Marin E."/>
            <person name="Kohn T."/>
            <person name="Peeters S.H."/>
            <person name="Heuer A."/>
            <person name="Rast P."/>
            <person name="Oberbeckmann S."/>
            <person name="Bunk B."/>
            <person name="Jeske O."/>
            <person name="Meyerdierks A."/>
            <person name="Storesund J.E."/>
            <person name="Kallscheuer N."/>
            <person name="Luecker S."/>
            <person name="Lage O.M."/>
            <person name="Pohl T."/>
            <person name="Merkel B.J."/>
            <person name="Hornburger P."/>
            <person name="Mueller R.-W."/>
            <person name="Bruemmer F."/>
            <person name="Labrenz M."/>
            <person name="Spormann A.M."/>
            <person name="Op den Camp H."/>
            <person name="Overmann J."/>
            <person name="Amann R."/>
            <person name="Jetten M.S.M."/>
            <person name="Mascher T."/>
            <person name="Medema M.H."/>
            <person name="Devos D.P."/>
            <person name="Kaster A.-K."/>
            <person name="Ovreas L."/>
            <person name="Rohde M."/>
            <person name="Galperin M.Y."/>
            <person name="Jogler C."/>
        </authorList>
    </citation>
    <scope>NUCLEOTIDE SEQUENCE [LARGE SCALE GENOMIC DNA]</scope>
    <source>
        <strain evidence="2 3">Pan265</strain>
    </source>
</reference>
<proteinExistence type="inferred from homology"/>
<organism evidence="2 3">
    <name type="scientific">Mucisphaera calidilacus</name>
    <dbReference type="NCBI Taxonomy" id="2527982"/>
    <lineage>
        <taxon>Bacteria</taxon>
        <taxon>Pseudomonadati</taxon>
        <taxon>Planctomycetota</taxon>
        <taxon>Phycisphaerae</taxon>
        <taxon>Phycisphaerales</taxon>
        <taxon>Phycisphaeraceae</taxon>
        <taxon>Mucisphaera</taxon>
    </lineage>
</organism>
<evidence type="ECO:0000313" key="3">
    <source>
        <dbReference type="Proteomes" id="UP000320386"/>
    </source>
</evidence>
<name>A0A518BYR1_9BACT</name>
<accession>A0A518BYR1</accession>
<dbReference type="Proteomes" id="UP000320386">
    <property type="component" value="Chromosome"/>
</dbReference>
<dbReference type="GO" id="GO:0005829">
    <property type="term" value="C:cytosol"/>
    <property type="evidence" value="ECO:0007669"/>
    <property type="project" value="TreeGrafter"/>
</dbReference>
<gene>
    <name evidence="2" type="ORF">Pan265_19750</name>
</gene>
<keyword evidence="3" id="KW-1185">Reference proteome</keyword>
<comment type="similarity">
    <text evidence="1">Belongs to the UPF0301 (AlgH) family.</text>
</comment>
<evidence type="ECO:0000256" key="1">
    <source>
        <dbReference type="ARBA" id="ARBA00009600"/>
    </source>
</evidence>
<dbReference type="EMBL" id="CP036280">
    <property type="protein sequence ID" value="QDU72113.1"/>
    <property type="molecule type" value="Genomic_DNA"/>
</dbReference>
<dbReference type="Pfam" id="PF02622">
    <property type="entry name" value="DUF179"/>
    <property type="match status" value="1"/>
</dbReference>
<dbReference type="KEGG" id="mcad:Pan265_19750"/>
<evidence type="ECO:0000313" key="2">
    <source>
        <dbReference type="EMBL" id="QDU72113.1"/>
    </source>
</evidence>
<dbReference type="OrthoDB" id="9807486at2"/>
<dbReference type="AlphaFoldDB" id="A0A518BYR1"/>
<dbReference type="Gene3D" id="3.40.1740.10">
    <property type="entry name" value="VC0467-like"/>
    <property type="match status" value="1"/>
</dbReference>